<dbReference type="InterPro" id="IPR011008">
    <property type="entry name" value="Dimeric_a/b-barrel"/>
</dbReference>
<sequence length="413" mass="46375">MEWEHQILAAVVDQDQSKIKHILSRPGVSNLLAHQDPEGTVEPALHKAVVLGHVEIVQILMEHGANPDQRNQVQDTPLHTALRLPGLELMVKVLVDHGSDVNKQDSDGLTALHLAIDGHSPVSIVHRLINAGALVNGIPDSGAPCPLHVAVLADNLEALKALLCHGASLNLVRYVETFHGTPLEICHKLKRLTARVASISTGNTDHAWIFSSDAAKSAGHSSLLSKSDTVFQMVSDTVSPKNWDEYVKRKGTSNYAQGWNDVDTTRLAMKHDAEYQKEYRGSLKLLKNQHIELHKGFSYWPEPEKRSGQNIYDVRSYKLKPGSMYDWGNYWAKGIKCRTRVRDDIPYAGFFTQLGKIHTIYHMWVYSDLADRKDCRMDTWTNPEWNEIVANTVPLIKNMETRILEPLPFSPTQ</sequence>
<organism evidence="4 5">
    <name type="scientific">Tigriopus californicus</name>
    <name type="common">Marine copepod</name>
    <dbReference type="NCBI Taxonomy" id="6832"/>
    <lineage>
        <taxon>Eukaryota</taxon>
        <taxon>Metazoa</taxon>
        <taxon>Ecdysozoa</taxon>
        <taxon>Arthropoda</taxon>
        <taxon>Crustacea</taxon>
        <taxon>Multicrustacea</taxon>
        <taxon>Hexanauplia</taxon>
        <taxon>Copepoda</taxon>
        <taxon>Harpacticoida</taxon>
        <taxon>Harpacticidae</taxon>
        <taxon>Tigriopus</taxon>
    </lineage>
</organism>
<dbReference type="Pfam" id="PF12796">
    <property type="entry name" value="Ank_2"/>
    <property type="match status" value="1"/>
</dbReference>
<comment type="caution">
    <text evidence="4">The sequence shown here is derived from an EMBL/GenBank/DDBJ whole genome shotgun (WGS) entry which is preliminary data.</text>
</comment>
<dbReference type="STRING" id="6832.A0A553PGS6"/>
<keyword evidence="5" id="KW-1185">Reference proteome</keyword>
<dbReference type="InterPro" id="IPR002110">
    <property type="entry name" value="Ankyrin_rpt"/>
</dbReference>
<gene>
    <name evidence="4" type="ORF">TCAL_07090</name>
</gene>
<dbReference type="InterPro" id="IPR012577">
    <property type="entry name" value="NIPSNAP"/>
</dbReference>
<dbReference type="SUPFAM" id="SSF48403">
    <property type="entry name" value="Ankyrin repeat"/>
    <property type="match status" value="1"/>
</dbReference>
<dbReference type="SUPFAM" id="SSF54909">
    <property type="entry name" value="Dimeric alpha+beta barrel"/>
    <property type="match status" value="1"/>
</dbReference>
<dbReference type="GO" id="GO:0005739">
    <property type="term" value="C:mitochondrion"/>
    <property type="evidence" value="ECO:0007669"/>
    <property type="project" value="TreeGrafter"/>
</dbReference>
<dbReference type="EMBL" id="VCGU01000004">
    <property type="protein sequence ID" value="TRY76882.1"/>
    <property type="molecule type" value="Genomic_DNA"/>
</dbReference>
<feature type="domain" description="NIPSNAP" evidence="3">
    <location>
        <begin position="312"/>
        <end position="411"/>
    </location>
</feature>
<evidence type="ECO:0000259" key="3">
    <source>
        <dbReference type="Pfam" id="PF07978"/>
    </source>
</evidence>
<proteinExistence type="inferred from homology"/>
<dbReference type="GO" id="GO:0000423">
    <property type="term" value="P:mitophagy"/>
    <property type="evidence" value="ECO:0007669"/>
    <property type="project" value="UniProtKB-ARBA"/>
</dbReference>
<evidence type="ECO:0000313" key="5">
    <source>
        <dbReference type="Proteomes" id="UP000318571"/>
    </source>
</evidence>
<name>A0A553PGS6_TIGCA</name>
<feature type="repeat" description="ANK" evidence="2">
    <location>
        <begin position="107"/>
        <end position="140"/>
    </location>
</feature>
<accession>A0A553PGS6</accession>
<dbReference type="PANTHER" id="PTHR21017">
    <property type="entry name" value="NIPSNAP-RELATED"/>
    <property type="match status" value="1"/>
</dbReference>
<dbReference type="Gene3D" id="3.30.70.100">
    <property type="match status" value="1"/>
</dbReference>
<dbReference type="SMART" id="SM00248">
    <property type="entry name" value="ANK"/>
    <property type="match status" value="4"/>
</dbReference>
<feature type="repeat" description="ANK" evidence="2">
    <location>
        <begin position="73"/>
        <end position="106"/>
    </location>
</feature>
<dbReference type="PROSITE" id="PS50297">
    <property type="entry name" value="ANK_REP_REGION"/>
    <property type="match status" value="4"/>
</dbReference>
<dbReference type="Pfam" id="PF00023">
    <property type="entry name" value="Ank"/>
    <property type="match status" value="2"/>
</dbReference>
<dbReference type="PANTHER" id="PTHR21017:SF17">
    <property type="entry name" value="PROTEIN NIPSNAP"/>
    <property type="match status" value="1"/>
</dbReference>
<protein>
    <recommendedName>
        <fullName evidence="3">NIPSNAP domain-containing protein</fullName>
    </recommendedName>
</protein>
<reference evidence="4 5" key="1">
    <citation type="journal article" date="2018" name="Nat. Ecol. Evol.">
        <title>Genomic signatures of mitonuclear coevolution across populations of Tigriopus californicus.</title>
        <authorList>
            <person name="Barreto F.S."/>
            <person name="Watson E.T."/>
            <person name="Lima T.G."/>
            <person name="Willett C.S."/>
            <person name="Edmands S."/>
            <person name="Li W."/>
            <person name="Burton R.S."/>
        </authorList>
    </citation>
    <scope>NUCLEOTIDE SEQUENCE [LARGE SCALE GENOMIC DNA]</scope>
    <source>
        <strain evidence="4 5">San Diego</strain>
    </source>
</reference>
<dbReference type="PROSITE" id="PS50088">
    <property type="entry name" value="ANK_REPEAT"/>
    <property type="match status" value="4"/>
</dbReference>
<dbReference type="Proteomes" id="UP000318571">
    <property type="component" value="Chromosome 5"/>
</dbReference>
<dbReference type="AlphaFoldDB" id="A0A553PGS6"/>
<evidence type="ECO:0000313" key="4">
    <source>
        <dbReference type="EMBL" id="TRY76882.1"/>
    </source>
</evidence>
<dbReference type="Gene3D" id="1.25.40.20">
    <property type="entry name" value="Ankyrin repeat-containing domain"/>
    <property type="match status" value="1"/>
</dbReference>
<dbReference type="InterPro" id="IPR036770">
    <property type="entry name" value="Ankyrin_rpt-contain_sf"/>
</dbReference>
<comment type="similarity">
    <text evidence="1">Belongs to the NipSnap family.</text>
</comment>
<feature type="repeat" description="ANK" evidence="2">
    <location>
        <begin position="142"/>
        <end position="174"/>
    </location>
</feature>
<keyword evidence="2" id="KW-0040">ANK repeat</keyword>
<evidence type="ECO:0000256" key="2">
    <source>
        <dbReference type="PROSITE-ProRule" id="PRU00023"/>
    </source>
</evidence>
<feature type="repeat" description="ANK" evidence="2">
    <location>
        <begin position="40"/>
        <end position="72"/>
    </location>
</feature>
<dbReference type="Pfam" id="PF07978">
    <property type="entry name" value="NIPSNAP"/>
    <property type="match status" value="1"/>
</dbReference>
<evidence type="ECO:0000256" key="1">
    <source>
        <dbReference type="ARBA" id="ARBA00005291"/>
    </source>
</evidence>
<dbReference type="InterPro" id="IPR051557">
    <property type="entry name" value="NipSnap_domain"/>
</dbReference>